<dbReference type="Gene3D" id="3.40.50.150">
    <property type="entry name" value="Vaccinia Virus protein VP39"/>
    <property type="match status" value="1"/>
</dbReference>
<dbReference type="PANTHER" id="PTHR43591:SF24">
    <property type="entry name" value="2-METHOXY-6-POLYPRENYL-1,4-BENZOQUINOL METHYLASE, MITOCHONDRIAL"/>
    <property type="match status" value="1"/>
</dbReference>
<dbReference type="CDD" id="cd02440">
    <property type="entry name" value="AdoMet_MTases"/>
    <property type="match status" value="1"/>
</dbReference>
<keyword evidence="2" id="KW-0489">Methyltransferase</keyword>
<keyword evidence="3" id="KW-1185">Reference proteome</keyword>
<dbReference type="Pfam" id="PF08241">
    <property type="entry name" value="Methyltransf_11"/>
    <property type="match status" value="1"/>
</dbReference>
<dbReference type="AlphaFoldDB" id="A0A939T4D3"/>
<evidence type="ECO:0000313" key="3">
    <source>
        <dbReference type="Proteomes" id="UP000669179"/>
    </source>
</evidence>
<evidence type="ECO:0000259" key="1">
    <source>
        <dbReference type="Pfam" id="PF08241"/>
    </source>
</evidence>
<gene>
    <name evidence="2" type="ORF">J4573_01535</name>
</gene>
<protein>
    <submittedName>
        <fullName evidence="2">Methyltransferase domain-containing protein</fullName>
    </submittedName>
</protein>
<dbReference type="GO" id="GO:0008757">
    <property type="term" value="F:S-adenosylmethionine-dependent methyltransferase activity"/>
    <property type="evidence" value="ECO:0007669"/>
    <property type="project" value="InterPro"/>
</dbReference>
<comment type="caution">
    <text evidence="2">The sequence shown here is derived from an EMBL/GenBank/DDBJ whole genome shotgun (WGS) entry which is preliminary data.</text>
</comment>
<keyword evidence="2" id="KW-0808">Transferase</keyword>
<dbReference type="InterPro" id="IPR029063">
    <property type="entry name" value="SAM-dependent_MTases_sf"/>
</dbReference>
<evidence type="ECO:0000313" key="2">
    <source>
        <dbReference type="EMBL" id="MBO2445762.1"/>
    </source>
</evidence>
<sequence length="290" mass="31003">MPTAYAHRVCPPRTSGRTHVAGAIDACSNGTVTIVQSPAVQERVRDLLNAPADDRDGYLDLLGHTAEPTPTIAQRAMQSTLLPQIYERVWRPIGFNLAKGWPIGPDTAAEHTLARQWLGLGQPGKLGNPPATVLDVACGPGNVTRGLAAGVGEDGLVIGLDAARPMLARAAADTPDANVGYVRGNAVDLPFDDGTFDAVCCFGALYLFDDPWAAVDSMTRVLKPGGRLVILTSRRPSLPLSRMGVELVGSASGVRMFGDGEVTRALRDRGYDDIKRRRYPLMQFIGARHP</sequence>
<proteinExistence type="predicted"/>
<name>A0A939T4D3_9ACTN</name>
<dbReference type="SUPFAM" id="SSF53335">
    <property type="entry name" value="S-adenosyl-L-methionine-dependent methyltransferases"/>
    <property type="match status" value="1"/>
</dbReference>
<feature type="domain" description="Methyltransferase type 11" evidence="1">
    <location>
        <begin position="134"/>
        <end position="230"/>
    </location>
</feature>
<dbReference type="InterPro" id="IPR013216">
    <property type="entry name" value="Methyltransf_11"/>
</dbReference>
<dbReference type="GO" id="GO:0032259">
    <property type="term" value="P:methylation"/>
    <property type="evidence" value="ECO:0007669"/>
    <property type="project" value="UniProtKB-KW"/>
</dbReference>
<dbReference type="EMBL" id="JAGEOJ010000001">
    <property type="protein sequence ID" value="MBO2445762.1"/>
    <property type="molecule type" value="Genomic_DNA"/>
</dbReference>
<dbReference type="Proteomes" id="UP000669179">
    <property type="component" value="Unassembled WGS sequence"/>
</dbReference>
<dbReference type="PANTHER" id="PTHR43591">
    <property type="entry name" value="METHYLTRANSFERASE"/>
    <property type="match status" value="1"/>
</dbReference>
<organism evidence="2 3">
    <name type="scientific">Actinomadura barringtoniae</name>
    <dbReference type="NCBI Taxonomy" id="1427535"/>
    <lineage>
        <taxon>Bacteria</taxon>
        <taxon>Bacillati</taxon>
        <taxon>Actinomycetota</taxon>
        <taxon>Actinomycetes</taxon>
        <taxon>Streptosporangiales</taxon>
        <taxon>Thermomonosporaceae</taxon>
        <taxon>Actinomadura</taxon>
    </lineage>
</organism>
<reference evidence="2" key="1">
    <citation type="submission" date="2021-03" db="EMBL/GenBank/DDBJ databases">
        <authorList>
            <person name="Kanchanasin P."/>
            <person name="Saeng-In P."/>
            <person name="Phongsopitanun W."/>
            <person name="Yuki M."/>
            <person name="Kudo T."/>
            <person name="Ohkuma M."/>
            <person name="Tanasupawat S."/>
        </authorList>
    </citation>
    <scope>NUCLEOTIDE SEQUENCE</scope>
    <source>
        <strain evidence="2">GKU 128</strain>
    </source>
</reference>
<accession>A0A939T4D3</accession>